<dbReference type="Proteomes" id="UP000283255">
    <property type="component" value="Unassembled WGS sequence"/>
</dbReference>
<dbReference type="RefSeq" id="WP_119908718.1">
    <property type="nucleotide sequence ID" value="NZ_QZCH01000001.1"/>
</dbReference>
<dbReference type="SUPFAM" id="SSF51735">
    <property type="entry name" value="NAD(P)-binding Rossmann-fold domains"/>
    <property type="match status" value="1"/>
</dbReference>
<dbReference type="OrthoDB" id="109735at2"/>
<keyword evidence="3" id="KW-1185">Reference proteome</keyword>
<dbReference type="AlphaFoldDB" id="A0A418YK12"/>
<evidence type="ECO:0000313" key="2">
    <source>
        <dbReference type="EMBL" id="RJG51170.1"/>
    </source>
</evidence>
<protein>
    <submittedName>
        <fullName evidence="2">NAD-dependent epimerase/dehydratase family protein</fullName>
    </submittedName>
</protein>
<evidence type="ECO:0000259" key="1">
    <source>
        <dbReference type="Pfam" id="PF13460"/>
    </source>
</evidence>
<name>A0A418YK12_9GAMM</name>
<dbReference type="InterPro" id="IPR036291">
    <property type="entry name" value="NAD(P)-bd_dom_sf"/>
</dbReference>
<accession>A0A418YK12</accession>
<proteinExistence type="predicted"/>
<reference evidence="2 3" key="1">
    <citation type="submission" date="2018-09" db="EMBL/GenBank/DDBJ databases">
        <authorList>
            <person name="Wang F."/>
        </authorList>
    </citation>
    <scope>NUCLEOTIDE SEQUENCE [LARGE SCALE GENOMIC DNA]</scope>
    <source>
        <strain evidence="2 3">PLHSC7-2</strain>
    </source>
</reference>
<sequence length="284" mass="31266">MKTIAVIGASGMLGQPVVNALLQANFNVVAIASNLTKLKAVMPSAVICRQADVRDLTQTQQALKGCDGVHISLAAFSPAQSLAIQEQGCRNIVTAAKQQKLSRITYLSGTTSFANNAWHYDTQGKLAAEQAIKQSGLDYLIYCPSWFMETLPQFVQNRRATIFGPADRPIKWLCANDYADIVCRSYQQSKLLNTRLYLHGPQAHTMASAIKRYSQAQQPEIAVSRLPFWAGKGLAWLSRDEKLKDAMALLAYYQQVQEAGDPEISNQAFGAPRTELDQWLAAQA</sequence>
<evidence type="ECO:0000313" key="3">
    <source>
        <dbReference type="Proteomes" id="UP000283255"/>
    </source>
</evidence>
<gene>
    <name evidence="2" type="ORF">D1Z90_00045</name>
</gene>
<dbReference type="PANTHER" id="PTHR47129:SF1">
    <property type="entry name" value="NMRA-LIKE DOMAIN-CONTAINING PROTEIN"/>
    <property type="match status" value="1"/>
</dbReference>
<dbReference type="Gene3D" id="3.40.50.720">
    <property type="entry name" value="NAD(P)-binding Rossmann-like Domain"/>
    <property type="match status" value="1"/>
</dbReference>
<dbReference type="Pfam" id="PF13460">
    <property type="entry name" value="NAD_binding_10"/>
    <property type="match status" value="1"/>
</dbReference>
<feature type="domain" description="NAD(P)-binding" evidence="1">
    <location>
        <begin position="8"/>
        <end position="149"/>
    </location>
</feature>
<dbReference type="PANTHER" id="PTHR47129">
    <property type="entry name" value="QUINONE OXIDOREDUCTASE 2"/>
    <property type="match status" value="1"/>
</dbReference>
<dbReference type="InterPro" id="IPR052718">
    <property type="entry name" value="NmrA-type_oxidoreductase"/>
</dbReference>
<comment type="caution">
    <text evidence="2">The sequence shown here is derived from an EMBL/GenBank/DDBJ whole genome shotgun (WGS) entry which is preliminary data.</text>
</comment>
<reference evidence="2 3" key="2">
    <citation type="submission" date="2019-01" db="EMBL/GenBank/DDBJ databases">
        <title>Motilimonas pumilus sp. nov., isolated from the gut of sea cucumber (Apostichopus japonicus).</title>
        <authorList>
            <person name="Wang F.-Q."/>
            <person name="Ren L.-H."/>
            <person name="Lin Y.-W."/>
            <person name="Sun G.-H."/>
            <person name="Du Z.-J."/>
            <person name="Zhao J.-X."/>
            <person name="Liu X.-J."/>
            <person name="Liu L.-J."/>
        </authorList>
    </citation>
    <scope>NUCLEOTIDE SEQUENCE [LARGE SCALE GENOMIC DNA]</scope>
    <source>
        <strain evidence="2 3">PLHSC7-2</strain>
    </source>
</reference>
<organism evidence="2 3">
    <name type="scientific">Motilimonas pumila</name>
    <dbReference type="NCBI Taxonomy" id="2303987"/>
    <lineage>
        <taxon>Bacteria</taxon>
        <taxon>Pseudomonadati</taxon>
        <taxon>Pseudomonadota</taxon>
        <taxon>Gammaproteobacteria</taxon>
        <taxon>Alteromonadales</taxon>
        <taxon>Alteromonadales genera incertae sedis</taxon>
        <taxon>Motilimonas</taxon>
    </lineage>
</organism>
<dbReference type="EMBL" id="QZCH01000001">
    <property type="protein sequence ID" value="RJG51170.1"/>
    <property type="molecule type" value="Genomic_DNA"/>
</dbReference>
<dbReference type="InterPro" id="IPR016040">
    <property type="entry name" value="NAD(P)-bd_dom"/>
</dbReference>